<accession>A0A4R0JM00</accession>
<keyword evidence="4 10" id="KW-0732">Signal</keyword>
<keyword evidence="7 12" id="KW-0482">Metalloprotease</keyword>
<evidence type="ECO:0000256" key="7">
    <source>
        <dbReference type="ARBA" id="ARBA00023049"/>
    </source>
</evidence>
<dbReference type="PANTHER" id="PTHR47466">
    <property type="match status" value="1"/>
</dbReference>
<keyword evidence="5" id="KW-0378">Hydrolase</keyword>
<dbReference type="AlphaFoldDB" id="A0A4R0JM00"/>
<dbReference type="GO" id="GO:0008237">
    <property type="term" value="F:metallopeptidase activity"/>
    <property type="evidence" value="ECO:0007669"/>
    <property type="project" value="UniProtKB-KW"/>
</dbReference>
<keyword evidence="8" id="KW-1015">Disulfide bond</keyword>
<evidence type="ECO:0000256" key="10">
    <source>
        <dbReference type="SAM" id="SignalP"/>
    </source>
</evidence>
<dbReference type="Proteomes" id="UP000293342">
    <property type="component" value="Unassembled WGS sequence"/>
</dbReference>
<evidence type="ECO:0000313" key="12">
    <source>
        <dbReference type="EMBL" id="TCC45906.1"/>
    </source>
</evidence>
<dbReference type="GO" id="GO:0046872">
    <property type="term" value="F:metal ion binding"/>
    <property type="evidence" value="ECO:0007669"/>
    <property type="project" value="UniProtKB-KW"/>
</dbReference>
<reference evidence="12 13" key="1">
    <citation type="submission" date="2019-02" db="EMBL/GenBank/DDBJ databases">
        <title>Kribbella capetownensis sp. nov. and Kribbella speibonae sp. nov., isolated from soil.</title>
        <authorList>
            <person name="Curtis S.M."/>
            <person name="Norton I."/>
            <person name="Everest G.J."/>
            <person name="Meyers P.R."/>
        </authorList>
    </citation>
    <scope>NUCLEOTIDE SEQUENCE [LARGE SCALE GENOMIC DNA]</scope>
    <source>
        <strain evidence="12 13">YM53</strain>
    </source>
</reference>
<comment type="caution">
    <text evidence="12">The sequence shown here is derived from an EMBL/GenBank/DDBJ whole genome shotgun (WGS) entry which is preliminary data.</text>
</comment>
<dbReference type="PANTHER" id="PTHR47466:SF1">
    <property type="entry name" value="METALLOPROTEASE MEP1 (AFU_ORTHOLOGUE AFUA_1G07730)-RELATED"/>
    <property type="match status" value="1"/>
</dbReference>
<dbReference type="RefSeq" id="WP_131517001.1">
    <property type="nucleotide sequence ID" value="NZ_SJKD01000007.1"/>
</dbReference>
<proteinExistence type="inferred from homology"/>
<comment type="similarity">
    <text evidence="1">Belongs to the peptidase M43B family.</text>
</comment>
<sequence>MRSSIPSLPHRPGRFVTRPRALAVLLAGTALAFSPLGGQATAQLPVDQVGNPCLTPADGPAARGGFGADHRDLSAAEQQSIEAKTAQILKAKAARGLTPKAGTLAAASVPVYFHVMRSSTGAGDVTATQINQQIAELNQDFAGGESSQAANTGFTFYLAGTDRFNNNTWHRDGQSTTYRSQTRKGGKNALNIWLVDFSYLGIATFPWDYQSSPSIDGIRVQYSSLPGGSATNFNLGKTASHEAGHWFGLYHTFQGGCTSTNDSVSDTPAQSSASSGCPTGRNSCSLPGLDPIHNYMDYSYDSCYNQFTPGQSSRISTMWTAYRA</sequence>
<feature type="region of interest" description="Disordered" evidence="9">
    <location>
        <begin position="261"/>
        <end position="281"/>
    </location>
</feature>
<dbReference type="InterPro" id="IPR024079">
    <property type="entry name" value="MetalloPept_cat_dom_sf"/>
</dbReference>
<keyword evidence="3" id="KW-0479">Metal-binding</keyword>
<dbReference type="OrthoDB" id="6278496at2"/>
<evidence type="ECO:0000256" key="1">
    <source>
        <dbReference type="ARBA" id="ARBA00008721"/>
    </source>
</evidence>
<feature type="signal peptide" evidence="10">
    <location>
        <begin position="1"/>
        <end position="32"/>
    </location>
</feature>
<evidence type="ECO:0000259" key="11">
    <source>
        <dbReference type="Pfam" id="PF05572"/>
    </source>
</evidence>
<feature type="chain" id="PRO_5039656802" evidence="10">
    <location>
        <begin position="33"/>
        <end position="324"/>
    </location>
</feature>
<keyword evidence="13" id="KW-1185">Reference proteome</keyword>
<dbReference type="Pfam" id="PF05572">
    <property type="entry name" value="Peptidase_M43"/>
    <property type="match status" value="1"/>
</dbReference>
<dbReference type="GO" id="GO:0006508">
    <property type="term" value="P:proteolysis"/>
    <property type="evidence" value="ECO:0007669"/>
    <property type="project" value="UniProtKB-KW"/>
</dbReference>
<keyword evidence="2 12" id="KW-0645">Protease</keyword>
<protein>
    <submittedName>
        <fullName evidence="12">Zinc metalloprotease</fullName>
    </submittedName>
</protein>
<feature type="domain" description="Peptidase M43 pregnancy-associated plasma-A" evidence="11">
    <location>
        <begin position="219"/>
        <end position="316"/>
    </location>
</feature>
<dbReference type="SUPFAM" id="SSF55486">
    <property type="entry name" value="Metalloproteases ('zincins'), catalytic domain"/>
    <property type="match status" value="1"/>
</dbReference>
<organism evidence="12 13">
    <name type="scientific">Kribbella capetownensis</name>
    <dbReference type="NCBI Taxonomy" id="1572659"/>
    <lineage>
        <taxon>Bacteria</taxon>
        <taxon>Bacillati</taxon>
        <taxon>Actinomycetota</taxon>
        <taxon>Actinomycetes</taxon>
        <taxon>Propionibacteriales</taxon>
        <taxon>Kribbellaceae</taxon>
        <taxon>Kribbella</taxon>
    </lineage>
</organism>
<dbReference type="InterPro" id="IPR008754">
    <property type="entry name" value="Peptidase_M43"/>
</dbReference>
<evidence type="ECO:0000256" key="5">
    <source>
        <dbReference type="ARBA" id="ARBA00022801"/>
    </source>
</evidence>
<keyword evidence="6" id="KW-0862">Zinc</keyword>
<dbReference type="Gene3D" id="3.40.390.10">
    <property type="entry name" value="Collagenase (Catalytic Domain)"/>
    <property type="match status" value="1"/>
</dbReference>
<gene>
    <name evidence="12" type="ORF">E0H75_29800</name>
</gene>
<evidence type="ECO:0000256" key="6">
    <source>
        <dbReference type="ARBA" id="ARBA00022833"/>
    </source>
</evidence>
<dbReference type="CDD" id="cd04275">
    <property type="entry name" value="ZnMc_pappalysin_like"/>
    <property type="match status" value="1"/>
</dbReference>
<evidence type="ECO:0000256" key="4">
    <source>
        <dbReference type="ARBA" id="ARBA00022729"/>
    </source>
</evidence>
<name>A0A4R0JM00_9ACTN</name>
<evidence type="ECO:0000256" key="9">
    <source>
        <dbReference type="SAM" id="MobiDB-lite"/>
    </source>
</evidence>
<evidence type="ECO:0000256" key="3">
    <source>
        <dbReference type="ARBA" id="ARBA00022723"/>
    </source>
</evidence>
<evidence type="ECO:0000313" key="13">
    <source>
        <dbReference type="Proteomes" id="UP000293342"/>
    </source>
</evidence>
<evidence type="ECO:0000256" key="8">
    <source>
        <dbReference type="ARBA" id="ARBA00023157"/>
    </source>
</evidence>
<dbReference type="EMBL" id="SJKD01000007">
    <property type="protein sequence ID" value="TCC45906.1"/>
    <property type="molecule type" value="Genomic_DNA"/>
</dbReference>
<evidence type="ECO:0000256" key="2">
    <source>
        <dbReference type="ARBA" id="ARBA00022670"/>
    </source>
</evidence>